<dbReference type="EMBL" id="JAUJYN010000002">
    <property type="protein sequence ID" value="KAK1277386.1"/>
    <property type="molecule type" value="Genomic_DNA"/>
</dbReference>
<feature type="compositionally biased region" description="Polar residues" evidence="1">
    <location>
        <begin position="12"/>
        <end position="21"/>
    </location>
</feature>
<reference evidence="2" key="2">
    <citation type="submission" date="2023-06" db="EMBL/GenBank/DDBJ databases">
        <authorList>
            <person name="Ma L."/>
            <person name="Liu K.-W."/>
            <person name="Li Z."/>
            <person name="Hsiao Y.-Y."/>
            <person name="Qi Y."/>
            <person name="Fu T."/>
            <person name="Tang G."/>
            <person name="Zhang D."/>
            <person name="Sun W.-H."/>
            <person name="Liu D.-K."/>
            <person name="Li Y."/>
            <person name="Chen G.-Z."/>
            <person name="Liu X.-D."/>
            <person name="Liao X.-Y."/>
            <person name="Jiang Y.-T."/>
            <person name="Yu X."/>
            <person name="Hao Y."/>
            <person name="Huang J."/>
            <person name="Zhao X.-W."/>
            <person name="Ke S."/>
            <person name="Chen Y.-Y."/>
            <person name="Wu W.-L."/>
            <person name="Hsu J.-L."/>
            <person name="Lin Y.-F."/>
            <person name="Huang M.-D."/>
            <person name="Li C.-Y."/>
            <person name="Huang L."/>
            <person name="Wang Z.-W."/>
            <person name="Zhao X."/>
            <person name="Zhong W.-Y."/>
            <person name="Peng D.-H."/>
            <person name="Ahmad S."/>
            <person name="Lan S."/>
            <person name="Zhang J.-S."/>
            <person name="Tsai W.-C."/>
            <person name="Van De Peer Y."/>
            <person name="Liu Z.-J."/>
        </authorList>
    </citation>
    <scope>NUCLEOTIDE SEQUENCE</scope>
    <source>
        <strain evidence="2">SCP</strain>
        <tissue evidence="2">Leaves</tissue>
    </source>
</reference>
<dbReference type="Proteomes" id="UP001179952">
    <property type="component" value="Unassembled WGS sequence"/>
</dbReference>
<evidence type="ECO:0000313" key="2">
    <source>
        <dbReference type="EMBL" id="KAK1277386.1"/>
    </source>
</evidence>
<evidence type="ECO:0000256" key="1">
    <source>
        <dbReference type="SAM" id="MobiDB-lite"/>
    </source>
</evidence>
<accession>A0AAV9BM75</accession>
<gene>
    <name evidence="2" type="ORF">QJS04_geneDACA022152</name>
</gene>
<evidence type="ECO:0000313" key="3">
    <source>
        <dbReference type="Proteomes" id="UP001179952"/>
    </source>
</evidence>
<protein>
    <submittedName>
        <fullName evidence="2">Uncharacterized protein</fullName>
    </submittedName>
</protein>
<comment type="caution">
    <text evidence="2">The sequence shown here is derived from an EMBL/GenBank/DDBJ whole genome shotgun (WGS) entry which is preliminary data.</text>
</comment>
<feature type="region of interest" description="Disordered" evidence="1">
    <location>
        <begin position="1"/>
        <end position="22"/>
    </location>
</feature>
<organism evidence="2 3">
    <name type="scientific">Acorus gramineus</name>
    <name type="common">Dwarf sweet flag</name>
    <dbReference type="NCBI Taxonomy" id="55184"/>
    <lineage>
        <taxon>Eukaryota</taxon>
        <taxon>Viridiplantae</taxon>
        <taxon>Streptophyta</taxon>
        <taxon>Embryophyta</taxon>
        <taxon>Tracheophyta</taxon>
        <taxon>Spermatophyta</taxon>
        <taxon>Magnoliopsida</taxon>
        <taxon>Liliopsida</taxon>
        <taxon>Acoraceae</taxon>
        <taxon>Acorus</taxon>
    </lineage>
</organism>
<proteinExistence type="predicted"/>
<reference evidence="2" key="1">
    <citation type="journal article" date="2023" name="Nat. Commun.">
        <title>Diploid and tetraploid genomes of Acorus and the evolution of monocots.</title>
        <authorList>
            <person name="Ma L."/>
            <person name="Liu K.W."/>
            <person name="Li Z."/>
            <person name="Hsiao Y.Y."/>
            <person name="Qi Y."/>
            <person name="Fu T."/>
            <person name="Tang G.D."/>
            <person name="Zhang D."/>
            <person name="Sun W.H."/>
            <person name="Liu D.K."/>
            <person name="Li Y."/>
            <person name="Chen G.Z."/>
            <person name="Liu X.D."/>
            <person name="Liao X.Y."/>
            <person name="Jiang Y.T."/>
            <person name="Yu X."/>
            <person name="Hao Y."/>
            <person name="Huang J."/>
            <person name="Zhao X.W."/>
            <person name="Ke S."/>
            <person name="Chen Y.Y."/>
            <person name="Wu W.L."/>
            <person name="Hsu J.L."/>
            <person name="Lin Y.F."/>
            <person name="Huang M.D."/>
            <person name="Li C.Y."/>
            <person name="Huang L."/>
            <person name="Wang Z.W."/>
            <person name="Zhao X."/>
            <person name="Zhong W.Y."/>
            <person name="Peng D.H."/>
            <person name="Ahmad S."/>
            <person name="Lan S."/>
            <person name="Zhang J.S."/>
            <person name="Tsai W.C."/>
            <person name="Van de Peer Y."/>
            <person name="Liu Z.J."/>
        </authorList>
    </citation>
    <scope>NUCLEOTIDE SEQUENCE</scope>
    <source>
        <strain evidence="2">SCP</strain>
    </source>
</reference>
<dbReference type="AlphaFoldDB" id="A0AAV9BM75"/>
<name>A0AAV9BM75_ACOGR</name>
<sequence length="68" mass="7945">MIYRSDSRCHYGTQSTSNRPPSCNRMYPIPIVRITTRYSTFQVRGKINHLIDASKVFLDWEKNLGRAP</sequence>
<keyword evidence="3" id="KW-1185">Reference proteome</keyword>